<comment type="caution">
    <text evidence="3">The sequence shown here is derived from an EMBL/GenBank/DDBJ whole genome shotgun (WGS) entry which is preliminary data.</text>
</comment>
<dbReference type="RefSeq" id="WP_123165201.1">
    <property type="nucleotide sequence ID" value="NZ_RIAX01000005.1"/>
</dbReference>
<dbReference type="Proteomes" id="UP000275473">
    <property type="component" value="Unassembled WGS sequence"/>
</dbReference>
<name>A0A3M8P8A8_9BACL</name>
<dbReference type="InterPro" id="IPR005545">
    <property type="entry name" value="YCII"/>
</dbReference>
<dbReference type="EMBL" id="RIAX01000005">
    <property type="protein sequence ID" value="RNF39500.1"/>
    <property type="molecule type" value="Genomic_DNA"/>
</dbReference>
<evidence type="ECO:0000313" key="3">
    <source>
        <dbReference type="EMBL" id="RNF39500.1"/>
    </source>
</evidence>
<dbReference type="Gene3D" id="3.30.70.1060">
    <property type="entry name" value="Dimeric alpha+beta barrel"/>
    <property type="match status" value="1"/>
</dbReference>
<feature type="domain" description="YCII-related" evidence="2">
    <location>
        <begin position="5"/>
        <end position="83"/>
    </location>
</feature>
<evidence type="ECO:0000313" key="4">
    <source>
        <dbReference type="Proteomes" id="UP000275473"/>
    </source>
</evidence>
<dbReference type="OrthoDB" id="162319at2"/>
<sequence>MKFFAVLLPMRDEEKSVRFRPEHLAFLEQMRNAGHIYANGKFTDGSGGLVIYQTDSFEQCEAFVHQDPYVENGARTYEIHEWEAVWANPN</sequence>
<evidence type="ECO:0000256" key="1">
    <source>
        <dbReference type="ARBA" id="ARBA00007689"/>
    </source>
</evidence>
<dbReference type="PANTHER" id="PTHR37828">
    <property type="entry name" value="GSR2449 PROTEIN"/>
    <property type="match status" value="1"/>
</dbReference>
<dbReference type="Pfam" id="PF03795">
    <property type="entry name" value="YCII"/>
    <property type="match status" value="1"/>
</dbReference>
<comment type="similarity">
    <text evidence="1">Belongs to the YciI family.</text>
</comment>
<gene>
    <name evidence="3" type="ORF">EEX84_08475</name>
</gene>
<accession>A0A3M8P8A8</accession>
<dbReference type="PANTHER" id="PTHR37828:SF1">
    <property type="entry name" value="YCII-RELATED DOMAIN-CONTAINING PROTEIN"/>
    <property type="match status" value="1"/>
</dbReference>
<organism evidence="3 4">
    <name type="scientific">Planococcus salinus</name>
    <dbReference type="NCBI Taxonomy" id="1848460"/>
    <lineage>
        <taxon>Bacteria</taxon>
        <taxon>Bacillati</taxon>
        <taxon>Bacillota</taxon>
        <taxon>Bacilli</taxon>
        <taxon>Bacillales</taxon>
        <taxon>Caryophanaceae</taxon>
        <taxon>Planococcus</taxon>
    </lineage>
</organism>
<protein>
    <recommendedName>
        <fullName evidence="2">YCII-related domain-containing protein</fullName>
    </recommendedName>
</protein>
<proteinExistence type="inferred from homology"/>
<dbReference type="SUPFAM" id="SSF54909">
    <property type="entry name" value="Dimeric alpha+beta barrel"/>
    <property type="match status" value="1"/>
</dbReference>
<dbReference type="InterPro" id="IPR011008">
    <property type="entry name" value="Dimeric_a/b-barrel"/>
</dbReference>
<reference evidence="3 4" key="1">
    <citation type="journal article" date="2018" name="Int. J. Syst. Evol. Microbiol.">
        <title>Planococcus salinus sp. nov., a moderately halophilic bacterium isolated from a saline-alkali soil.</title>
        <authorList>
            <person name="Gan L."/>
        </authorList>
    </citation>
    <scope>NUCLEOTIDE SEQUENCE [LARGE SCALE GENOMIC DNA]</scope>
    <source>
        <strain evidence="3 4">LCB217</strain>
    </source>
</reference>
<dbReference type="AlphaFoldDB" id="A0A3M8P8A8"/>
<keyword evidence="4" id="KW-1185">Reference proteome</keyword>
<evidence type="ECO:0000259" key="2">
    <source>
        <dbReference type="Pfam" id="PF03795"/>
    </source>
</evidence>